<dbReference type="GO" id="GO:0004830">
    <property type="term" value="F:tryptophan-tRNA ligase activity"/>
    <property type="evidence" value="ECO:0007669"/>
    <property type="project" value="UniProtKB-EC"/>
</dbReference>
<evidence type="ECO:0000256" key="6">
    <source>
        <dbReference type="ARBA" id="ARBA00022840"/>
    </source>
</evidence>
<dbReference type="GO" id="GO:0005524">
    <property type="term" value="F:ATP binding"/>
    <property type="evidence" value="ECO:0007669"/>
    <property type="project" value="UniProtKB-KW"/>
</dbReference>
<evidence type="ECO:0000256" key="2">
    <source>
        <dbReference type="ARBA" id="ARBA00005594"/>
    </source>
</evidence>
<dbReference type="Gene3D" id="3.40.50.620">
    <property type="entry name" value="HUPs"/>
    <property type="match status" value="1"/>
</dbReference>
<protein>
    <recommendedName>
        <fullName evidence="3">tryptophan--tRNA ligase</fullName>
        <ecNumber evidence="3">6.1.1.2</ecNumber>
    </recommendedName>
    <alternativeName>
        <fullName evidence="9">Tryptophanyl-tRNA synthetase</fullName>
    </alternativeName>
</protein>
<proteinExistence type="inferred from homology"/>
<evidence type="ECO:0000256" key="1">
    <source>
        <dbReference type="ARBA" id="ARBA00004173"/>
    </source>
</evidence>
<keyword evidence="6 10" id="KW-0067">ATP-binding</keyword>
<dbReference type="InterPro" id="IPR002305">
    <property type="entry name" value="aa-tRNA-synth_Ic"/>
</dbReference>
<keyword evidence="5 10" id="KW-0547">Nucleotide-binding</keyword>
<dbReference type="Pfam" id="PF00579">
    <property type="entry name" value="tRNA-synt_1b"/>
    <property type="match status" value="1"/>
</dbReference>
<comment type="caution">
    <text evidence="11">The sequence shown here is derived from an EMBL/GenBank/DDBJ whole genome shotgun (WGS) entry which is preliminary data.</text>
</comment>
<accession>A0AAV2T2S8</accession>
<evidence type="ECO:0000256" key="3">
    <source>
        <dbReference type="ARBA" id="ARBA00013161"/>
    </source>
</evidence>
<reference evidence="11" key="1">
    <citation type="submission" date="2024-06" db="EMBL/GenBank/DDBJ databases">
        <authorList>
            <person name="Liu X."/>
            <person name="Lenzi L."/>
            <person name="Haldenby T S."/>
            <person name="Uol C."/>
        </authorList>
    </citation>
    <scope>NUCLEOTIDE SEQUENCE</scope>
</reference>
<dbReference type="GO" id="GO:0005759">
    <property type="term" value="C:mitochondrial matrix"/>
    <property type="evidence" value="ECO:0007669"/>
    <property type="project" value="TreeGrafter"/>
</dbReference>
<keyword evidence="7 10" id="KW-0648">Protein biosynthesis</keyword>
<dbReference type="PANTHER" id="PTHR43766:SF1">
    <property type="entry name" value="TRYPTOPHAN--TRNA LIGASE, MITOCHONDRIAL"/>
    <property type="match status" value="1"/>
</dbReference>
<evidence type="ECO:0000256" key="7">
    <source>
        <dbReference type="ARBA" id="ARBA00022917"/>
    </source>
</evidence>
<dbReference type="InterPro" id="IPR050203">
    <property type="entry name" value="Trp-tRNA_synthetase"/>
</dbReference>
<gene>
    <name evidence="11" type="ORF">CDAUBV1_LOCUS2617</name>
</gene>
<dbReference type="EMBL" id="CAXLJL010000068">
    <property type="protein sequence ID" value="CAL5130556.1"/>
    <property type="molecule type" value="Genomic_DNA"/>
</dbReference>
<dbReference type="Proteomes" id="UP001497525">
    <property type="component" value="Unassembled WGS sequence"/>
</dbReference>
<evidence type="ECO:0000256" key="9">
    <source>
        <dbReference type="ARBA" id="ARBA00030268"/>
    </source>
</evidence>
<comment type="similarity">
    <text evidence="2 10">Belongs to the class-I aminoacyl-tRNA synthetase family.</text>
</comment>
<keyword evidence="8 10" id="KW-0030">Aminoacyl-tRNA synthetase</keyword>
<dbReference type="InterPro" id="IPR001412">
    <property type="entry name" value="aa-tRNA-synth_I_CS"/>
</dbReference>
<evidence type="ECO:0000313" key="12">
    <source>
        <dbReference type="Proteomes" id="UP001497525"/>
    </source>
</evidence>
<comment type="subcellular location">
    <subcellularLocation>
        <location evidence="1">Mitochondrion</location>
    </subcellularLocation>
</comment>
<evidence type="ECO:0000256" key="8">
    <source>
        <dbReference type="ARBA" id="ARBA00023146"/>
    </source>
</evidence>
<dbReference type="PRINTS" id="PR01039">
    <property type="entry name" value="TRNASYNTHTRP"/>
</dbReference>
<dbReference type="PANTHER" id="PTHR43766">
    <property type="entry name" value="TRYPTOPHAN--TRNA LIGASE, MITOCHONDRIAL"/>
    <property type="match status" value="1"/>
</dbReference>
<evidence type="ECO:0000313" key="11">
    <source>
        <dbReference type="EMBL" id="CAL5130556.1"/>
    </source>
</evidence>
<dbReference type="SUPFAM" id="SSF52374">
    <property type="entry name" value="Nucleotidylyl transferase"/>
    <property type="match status" value="1"/>
</dbReference>
<dbReference type="AlphaFoldDB" id="A0AAV2T2S8"/>
<dbReference type="CDD" id="cd00806">
    <property type="entry name" value="TrpRS_core"/>
    <property type="match status" value="1"/>
</dbReference>
<dbReference type="FunFam" id="1.10.240.10:FF:000002">
    <property type="entry name" value="Tryptophan--tRNA ligase"/>
    <property type="match status" value="1"/>
</dbReference>
<evidence type="ECO:0000256" key="10">
    <source>
        <dbReference type="RuleBase" id="RU363036"/>
    </source>
</evidence>
<sequence length="419" mass="45720">MLTTLCRIFRPVSGQVIRRFISAQSVNQIALTGIQPTGTPHLGNYLGAIKPCVDIQKSGSVSKLLLIIADLHALTSGARIKISENSMELTAILLTCLNGPHKSSACQPIIFLQSAVFGHTELAWILSTCCSLPRLAHLPQWRDKSGSKSLASDLTSTFIQTDKSVSAYQPVDELKAFERASIGLFTYPVLQAADILLYGAHIVPVGVDQTAHIELARDLVRISVARWPSLSSILRIPSSLVLGVPKINSLRNPVKKMSKSDGLEAGIIYVTDDPDTIRQKVKRAQTDSIRSITYDPEERPGVSNLLRILAAVEERDLNEIVQEASAWDKETLKSHVVDALVRELDPIRTGAKELMSTPEGQDKIIACLEQGAVLANSIARNRLEAIYSATGCGLLRSASSKHHTEGFRIKRMKDGSFNS</sequence>
<name>A0AAV2T2S8_CALDB</name>
<dbReference type="NCBIfam" id="TIGR00233">
    <property type="entry name" value="trpS"/>
    <property type="match status" value="1"/>
</dbReference>
<evidence type="ECO:0000256" key="4">
    <source>
        <dbReference type="ARBA" id="ARBA00022598"/>
    </source>
</evidence>
<organism evidence="11 12">
    <name type="scientific">Calicophoron daubneyi</name>
    <name type="common">Rumen fluke</name>
    <name type="synonym">Paramphistomum daubneyi</name>
    <dbReference type="NCBI Taxonomy" id="300641"/>
    <lineage>
        <taxon>Eukaryota</taxon>
        <taxon>Metazoa</taxon>
        <taxon>Spiralia</taxon>
        <taxon>Lophotrochozoa</taxon>
        <taxon>Platyhelminthes</taxon>
        <taxon>Trematoda</taxon>
        <taxon>Digenea</taxon>
        <taxon>Plagiorchiida</taxon>
        <taxon>Pronocephalata</taxon>
        <taxon>Paramphistomoidea</taxon>
        <taxon>Paramphistomidae</taxon>
        <taxon>Calicophoron</taxon>
    </lineage>
</organism>
<keyword evidence="4 10" id="KW-0436">Ligase</keyword>
<dbReference type="EC" id="6.1.1.2" evidence="3"/>
<dbReference type="Gene3D" id="1.10.240.10">
    <property type="entry name" value="Tyrosyl-Transfer RNA Synthetase"/>
    <property type="match status" value="1"/>
</dbReference>
<dbReference type="PROSITE" id="PS00178">
    <property type="entry name" value="AA_TRNA_LIGASE_I"/>
    <property type="match status" value="1"/>
</dbReference>
<dbReference type="InterPro" id="IPR002306">
    <property type="entry name" value="Trp-tRNA-ligase"/>
</dbReference>
<evidence type="ECO:0000256" key="5">
    <source>
        <dbReference type="ARBA" id="ARBA00022741"/>
    </source>
</evidence>
<dbReference type="InterPro" id="IPR014729">
    <property type="entry name" value="Rossmann-like_a/b/a_fold"/>
</dbReference>
<dbReference type="GO" id="GO:0070183">
    <property type="term" value="P:mitochondrial tryptophanyl-tRNA aminoacylation"/>
    <property type="evidence" value="ECO:0007669"/>
    <property type="project" value="TreeGrafter"/>
</dbReference>